<evidence type="ECO:0000313" key="2">
    <source>
        <dbReference type="Proteomes" id="UP000196005"/>
    </source>
</evidence>
<evidence type="ECO:0000313" key="1">
    <source>
        <dbReference type="EMBL" id="ARU48501.1"/>
    </source>
</evidence>
<proteinExistence type="predicted"/>
<dbReference type="EMBL" id="CP021416">
    <property type="protein sequence ID" value="ARU48501.1"/>
    <property type="molecule type" value="Genomic_DNA"/>
</dbReference>
<accession>A0A1Y0HK67</accession>
<dbReference type="Proteomes" id="UP000196005">
    <property type="component" value="Chromosome"/>
</dbReference>
<keyword evidence="2" id="KW-1185">Reference proteome</keyword>
<dbReference type="Pfam" id="PF18928">
    <property type="entry name" value="DUF5677"/>
    <property type="match status" value="1"/>
</dbReference>
<dbReference type="InterPro" id="IPR043733">
    <property type="entry name" value="DUF5677"/>
</dbReference>
<dbReference type="KEGG" id="suls:Sdiek1_1337"/>
<protein>
    <submittedName>
        <fullName evidence="1">Uncharacterized protein</fullName>
    </submittedName>
</protein>
<sequence>MESYSELVQRSLDERWVKIPLNLYDAEVYEVIGGLLARQATLSIQLAQNPMIWNPHIAPLILRSMTDAHITLAWILSEDFEKRAKQYILYGLGQEKKLVEHLKNELEEDADIQSLIDFKEKWIEAQRYPFLTEVNLGSWSGSNTRVMAQEADCESLYKFAYEPFSAVAHNMWQHISVFNLKQCTNPLHKYHKVPVIHDVPLSEDYVFRSSKYLSKSFESFDKKFELSIDIQLPIDWYLENIEKVYNEGNV</sequence>
<organism evidence="1 2">
    <name type="scientific">Sulfurospirillum diekertiae</name>
    <dbReference type="NCBI Taxonomy" id="1854492"/>
    <lineage>
        <taxon>Bacteria</taxon>
        <taxon>Pseudomonadati</taxon>
        <taxon>Campylobacterota</taxon>
        <taxon>Epsilonproteobacteria</taxon>
        <taxon>Campylobacterales</taxon>
        <taxon>Sulfurospirillaceae</taxon>
        <taxon>Sulfurospirillum</taxon>
    </lineage>
</organism>
<dbReference type="AlphaFoldDB" id="A0A1Y0HK67"/>
<gene>
    <name evidence="1" type="ORF">Sdiek1_1337</name>
</gene>
<name>A0A1Y0HK67_9BACT</name>
<reference evidence="2" key="1">
    <citation type="submission" date="2017-05" db="EMBL/GenBank/DDBJ databases">
        <title>Dechlorination kinetics govern the competition between two new strains of the genus Sulfurospirillum.</title>
        <authorList>
            <person name="Buttet G.F."/>
            <person name="Murray A.M."/>
            <person name="Goris T."/>
            <person name="Burion M."/>
            <person name="Lin B."/>
            <person name="Rolle M."/>
            <person name="Maillard J."/>
        </authorList>
    </citation>
    <scope>NUCLEOTIDE SEQUENCE [LARGE SCALE GENOMIC DNA]</scope>
    <source>
        <strain evidence="2">SL2-1</strain>
    </source>
</reference>